<feature type="active site" description="Proton acceptor" evidence="5">
    <location>
        <position position="12"/>
    </location>
</feature>
<comment type="catalytic activity">
    <reaction evidence="5">
        <text>S-methyl-5'-thioadenosine + H2O = 5-(methylsulfanyl)-D-ribose + adenine</text>
        <dbReference type="Rhea" id="RHEA:13617"/>
        <dbReference type="ChEBI" id="CHEBI:15377"/>
        <dbReference type="ChEBI" id="CHEBI:16708"/>
        <dbReference type="ChEBI" id="CHEBI:17509"/>
        <dbReference type="ChEBI" id="CHEBI:78440"/>
        <dbReference type="EC" id="3.2.2.9"/>
    </reaction>
</comment>
<name>A0ABU9SY15_9ALTE</name>
<evidence type="ECO:0000313" key="7">
    <source>
        <dbReference type="EMBL" id="MEM5498772.1"/>
    </source>
</evidence>
<keyword evidence="7" id="KW-0326">Glycosidase</keyword>
<evidence type="ECO:0000259" key="6">
    <source>
        <dbReference type="Pfam" id="PF01048"/>
    </source>
</evidence>
<feature type="domain" description="Nucleoside phosphorylase" evidence="6">
    <location>
        <begin position="2"/>
        <end position="227"/>
    </location>
</feature>
<keyword evidence="4 5" id="KW-0486">Methionine biosynthesis</keyword>
<comment type="caution">
    <text evidence="7">The sequence shown here is derived from an EMBL/GenBank/DDBJ whole genome shotgun (WGS) entry which is preliminary data.</text>
</comment>
<dbReference type="NCBIfam" id="NF004079">
    <property type="entry name" value="PRK05584.1"/>
    <property type="match status" value="1"/>
</dbReference>
<feature type="binding site" evidence="5">
    <location>
        <position position="153"/>
    </location>
    <ligand>
        <name>substrate</name>
    </ligand>
</feature>
<keyword evidence="8" id="KW-1185">Reference proteome</keyword>
<dbReference type="EMBL" id="JBBMQS010000009">
    <property type="protein sequence ID" value="MEM5498772.1"/>
    <property type="molecule type" value="Genomic_DNA"/>
</dbReference>
<feature type="binding site" evidence="5">
    <location>
        <position position="78"/>
    </location>
    <ligand>
        <name>substrate</name>
    </ligand>
</feature>
<dbReference type="Proteomes" id="UP001461163">
    <property type="component" value="Unassembled WGS sequence"/>
</dbReference>
<dbReference type="EC" id="3.2.2.9" evidence="5"/>
<evidence type="ECO:0000256" key="2">
    <source>
        <dbReference type="ARBA" id="ARBA00022605"/>
    </source>
</evidence>
<dbReference type="PANTHER" id="PTHR46832:SF1">
    <property type="entry name" value="5'-METHYLTHIOADENOSINE_S-ADENOSYLHOMOCYSTEINE NUCLEOSIDASE"/>
    <property type="match status" value="1"/>
</dbReference>
<sequence length="235" mass="24654">MKIAILGAMDEEITLLKESISGLVEHQHAHLTLYTGQLKGADVVLVKCGIGKVAAAVATTIVVDKFAPDFVVNTGSAGGFDQALSIGDIVIANELVHHDADLTHFGYALGQCAGMPETYLCDAALIEAAEKAAITLGEAKTKRGLICTGDAFIGSDEAAARLRSDFPAIAAAEMEGVAIGQTCHLLNVPFLVIRSLSDIAGKASTVSFQTYLERAAKHSAMLVMEMITVLPNQTK</sequence>
<dbReference type="CDD" id="cd09008">
    <property type="entry name" value="MTAN"/>
    <property type="match status" value="1"/>
</dbReference>
<proteinExistence type="inferred from homology"/>
<reference evidence="7 8" key="1">
    <citation type="submission" date="2024-03" db="EMBL/GenBank/DDBJ databases">
        <title>Community enrichment and isolation of bacterial strains for fucoidan degradation.</title>
        <authorList>
            <person name="Sichert A."/>
        </authorList>
    </citation>
    <scope>NUCLEOTIDE SEQUENCE [LARGE SCALE GENOMIC DNA]</scope>
    <source>
        <strain evidence="7 8">AS12</strain>
    </source>
</reference>
<dbReference type="Gene3D" id="3.40.50.1580">
    <property type="entry name" value="Nucleoside phosphorylase domain"/>
    <property type="match status" value="1"/>
</dbReference>
<organism evidence="7 8">
    <name type="scientific">Paraglaciecola mesophila</name>
    <dbReference type="NCBI Taxonomy" id="197222"/>
    <lineage>
        <taxon>Bacteria</taxon>
        <taxon>Pseudomonadati</taxon>
        <taxon>Pseudomonadota</taxon>
        <taxon>Gammaproteobacteria</taxon>
        <taxon>Alteromonadales</taxon>
        <taxon>Alteromonadaceae</taxon>
        <taxon>Paraglaciecola</taxon>
    </lineage>
</organism>
<evidence type="ECO:0000256" key="3">
    <source>
        <dbReference type="ARBA" id="ARBA00022801"/>
    </source>
</evidence>
<dbReference type="GO" id="GO:0008782">
    <property type="term" value="F:adenosylhomocysteine nucleosidase activity"/>
    <property type="evidence" value="ECO:0007669"/>
    <property type="project" value="UniProtKB-EC"/>
</dbReference>
<evidence type="ECO:0000256" key="1">
    <source>
        <dbReference type="ARBA" id="ARBA00004945"/>
    </source>
</evidence>
<evidence type="ECO:0000256" key="5">
    <source>
        <dbReference type="HAMAP-Rule" id="MF_01684"/>
    </source>
</evidence>
<dbReference type="InterPro" id="IPR010049">
    <property type="entry name" value="MTA_SAH_Nsdase"/>
</dbReference>
<dbReference type="InterPro" id="IPR000845">
    <property type="entry name" value="Nucleoside_phosphorylase_d"/>
</dbReference>
<feature type="binding site" evidence="5">
    <location>
        <begin position="174"/>
        <end position="175"/>
    </location>
    <ligand>
        <name>substrate</name>
    </ligand>
</feature>
<dbReference type="HAMAP" id="MF_01684">
    <property type="entry name" value="Salvage_MtnN"/>
    <property type="match status" value="1"/>
</dbReference>
<comment type="similarity">
    <text evidence="5">Belongs to the PNP/UDP phosphorylase family. MtnN subfamily.</text>
</comment>
<comment type="pathway">
    <text evidence="1 5">Amino-acid biosynthesis; L-methionine biosynthesis via salvage pathway; S-methyl-5-thio-alpha-D-ribose 1-phosphate from S-methyl-5'-thioadenosine (hydrolase route): step 1/2.</text>
</comment>
<keyword evidence="3 5" id="KW-0378">Hydrolase</keyword>
<comment type="catalytic activity">
    <reaction evidence="5">
        <text>5'-deoxyadenosine + H2O = 5-deoxy-D-ribose + adenine</text>
        <dbReference type="Rhea" id="RHEA:29859"/>
        <dbReference type="ChEBI" id="CHEBI:15377"/>
        <dbReference type="ChEBI" id="CHEBI:16708"/>
        <dbReference type="ChEBI" id="CHEBI:17319"/>
        <dbReference type="ChEBI" id="CHEBI:149540"/>
        <dbReference type="EC" id="3.2.2.9"/>
    </reaction>
</comment>
<dbReference type="PANTHER" id="PTHR46832">
    <property type="entry name" value="5'-METHYLTHIOADENOSINE/S-ADENOSYLHOMOCYSTEINE NUCLEOSIDASE"/>
    <property type="match status" value="1"/>
</dbReference>
<comment type="function">
    <text evidence="5">Catalyzes the irreversible cleavage of the glycosidic bond in both 5'-methylthioadenosine (MTA) and S-adenosylhomocysteine (SAH/AdoHcy) to adenine and the corresponding thioribose, 5'-methylthioribose and S-ribosylhomocysteine, respectively. Also cleaves 5'-deoxyadenosine, a toxic by-product of radical S-adenosylmethionine (SAM) enzymes, into 5-deoxyribose and adenine.</text>
</comment>
<dbReference type="Pfam" id="PF01048">
    <property type="entry name" value="PNP_UDP_1"/>
    <property type="match status" value="1"/>
</dbReference>
<dbReference type="NCBIfam" id="TIGR01704">
    <property type="entry name" value="MTA_SAH-Nsdase"/>
    <property type="match status" value="1"/>
</dbReference>
<evidence type="ECO:0000256" key="4">
    <source>
        <dbReference type="ARBA" id="ARBA00023167"/>
    </source>
</evidence>
<dbReference type="InterPro" id="IPR035994">
    <property type="entry name" value="Nucleoside_phosphorylase_sf"/>
</dbReference>
<dbReference type="SUPFAM" id="SSF53167">
    <property type="entry name" value="Purine and uridine phosphorylases"/>
    <property type="match status" value="1"/>
</dbReference>
<accession>A0ABU9SY15</accession>
<protein>
    <recommendedName>
        <fullName evidence="5">5'-methylthioadenosine/S-adenosylhomocysteine nucleosidase</fullName>
        <shortName evidence="5">MTA/SAH nucleosidase</shortName>
        <shortName evidence="5">MTAN</shortName>
        <ecNumber evidence="5">3.2.2.9</ecNumber>
    </recommendedName>
    <alternativeName>
        <fullName evidence="5">5'-deoxyadenosine nucleosidase</fullName>
        <shortName evidence="5">DOA nucleosidase</shortName>
        <shortName evidence="5">dAdo nucleosidase</shortName>
    </alternativeName>
    <alternativeName>
        <fullName evidence="5">5'-methylthioadenosine nucleosidase</fullName>
        <shortName evidence="5">MTA nucleosidase</shortName>
    </alternativeName>
    <alternativeName>
        <fullName evidence="5">S-adenosylhomocysteine nucleosidase</fullName>
        <shortName evidence="5">AdoHcy nucleosidase</shortName>
        <shortName evidence="5">SAH nucleosidase</shortName>
        <shortName evidence="5">SRH nucleosidase</shortName>
    </alternativeName>
</protein>
<evidence type="ECO:0000313" key="8">
    <source>
        <dbReference type="Proteomes" id="UP001461163"/>
    </source>
</evidence>
<keyword evidence="2 5" id="KW-0028">Amino-acid biosynthesis</keyword>
<comment type="catalytic activity">
    <reaction evidence="5">
        <text>S-adenosyl-L-homocysteine + H2O = S-(5-deoxy-D-ribos-5-yl)-L-homocysteine + adenine</text>
        <dbReference type="Rhea" id="RHEA:17805"/>
        <dbReference type="ChEBI" id="CHEBI:15377"/>
        <dbReference type="ChEBI" id="CHEBI:16708"/>
        <dbReference type="ChEBI" id="CHEBI:57856"/>
        <dbReference type="ChEBI" id="CHEBI:58195"/>
        <dbReference type="EC" id="3.2.2.9"/>
    </reaction>
</comment>
<gene>
    <name evidence="5" type="primary">mtnN</name>
    <name evidence="7" type="ORF">WNY77_15290</name>
</gene>
<feature type="active site" description="Proton donor" evidence="5">
    <location>
        <position position="198"/>
    </location>
</feature>
<dbReference type="RefSeq" id="WP_342882205.1">
    <property type="nucleotide sequence ID" value="NZ_JBBMQS010000009.1"/>
</dbReference>